<dbReference type="STRING" id="133385.A0A2T9YX73"/>
<organism evidence="2 3">
    <name type="scientific">Smittium simulii</name>
    <dbReference type="NCBI Taxonomy" id="133385"/>
    <lineage>
        <taxon>Eukaryota</taxon>
        <taxon>Fungi</taxon>
        <taxon>Fungi incertae sedis</taxon>
        <taxon>Zoopagomycota</taxon>
        <taxon>Kickxellomycotina</taxon>
        <taxon>Harpellomycetes</taxon>
        <taxon>Harpellales</taxon>
        <taxon>Legeriomycetaceae</taxon>
        <taxon>Smittium</taxon>
    </lineage>
</organism>
<dbReference type="PANTHER" id="PTHR44086:SF10">
    <property type="entry name" value="THIOSULFATE SULFURTRANSFERASE_RHODANESE-LIKE DOMAIN-CONTAINING PROTEIN 3"/>
    <property type="match status" value="1"/>
</dbReference>
<gene>
    <name evidence="2" type="ORF">BB561_000855</name>
</gene>
<dbReference type="Gene3D" id="3.40.250.10">
    <property type="entry name" value="Rhodanese-like domain"/>
    <property type="match status" value="1"/>
</dbReference>
<dbReference type="Pfam" id="PF00581">
    <property type="entry name" value="Rhodanese"/>
    <property type="match status" value="1"/>
</dbReference>
<keyword evidence="3" id="KW-1185">Reference proteome</keyword>
<comment type="caution">
    <text evidence="2">The sequence shown here is derived from an EMBL/GenBank/DDBJ whole genome shotgun (WGS) entry which is preliminary data.</text>
</comment>
<feature type="domain" description="Rhodanese" evidence="1">
    <location>
        <begin position="22"/>
        <end position="123"/>
    </location>
</feature>
<dbReference type="SUPFAM" id="SSF52821">
    <property type="entry name" value="Rhodanese/Cell cycle control phosphatase"/>
    <property type="match status" value="1"/>
</dbReference>
<evidence type="ECO:0000259" key="1">
    <source>
        <dbReference type="PROSITE" id="PS50206"/>
    </source>
</evidence>
<evidence type="ECO:0000313" key="2">
    <source>
        <dbReference type="EMBL" id="PVU96943.1"/>
    </source>
</evidence>
<accession>A0A2T9YX73</accession>
<sequence>MATPKYSKPIKYDELSSLLENKLKDTVLIDVRTAEQFSQGHIKGAHNLEFADFPEALKLSSSAFKEKHGFELPTAKNSAFQVILYCGGGTRCNKSAVLAEDAGYTENVRIYSGGYREYKQKTQPE</sequence>
<dbReference type="InterPro" id="IPR001763">
    <property type="entry name" value="Rhodanese-like_dom"/>
</dbReference>
<proteinExistence type="predicted"/>
<dbReference type="EMBL" id="MBFR01000021">
    <property type="protein sequence ID" value="PVU96943.1"/>
    <property type="molecule type" value="Genomic_DNA"/>
</dbReference>
<dbReference type="AlphaFoldDB" id="A0A2T9YX73"/>
<reference evidence="2 3" key="1">
    <citation type="journal article" date="2018" name="MBio">
        <title>Comparative Genomics Reveals the Core Gene Toolbox for the Fungus-Insect Symbiosis.</title>
        <authorList>
            <person name="Wang Y."/>
            <person name="Stata M."/>
            <person name="Wang W."/>
            <person name="Stajich J.E."/>
            <person name="White M.M."/>
            <person name="Moncalvo J.M."/>
        </authorList>
    </citation>
    <scope>NUCLEOTIDE SEQUENCE [LARGE SCALE GENOMIC DNA]</scope>
    <source>
        <strain evidence="2 3">SWE-8-4</strain>
    </source>
</reference>
<dbReference type="SMART" id="SM00450">
    <property type="entry name" value="RHOD"/>
    <property type="match status" value="1"/>
</dbReference>
<dbReference type="PROSITE" id="PS50206">
    <property type="entry name" value="RHODANESE_3"/>
    <property type="match status" value="1"/>
</dbReference>
<dbReference type="GO" id="GO:0005739">
    <property type="term" value="C:mitochondrion"/>
    <property type="evidence" value="ECO:0007669"/>
    <property type="project" value="TreeGrafter"/>
</dbReference>
<name>A0A2T9YX73_9FUNG</name>
<dbReference type="Proteomes" id="UP000245383">
    <property type="component" value="Unassembled WGS sequence"/>
</dbReference>
<dbReference type="PANTHER" id="PTHR44086">
    <property type="entry name" value="THIOSULFATE SULFURTRANSFERASE RDL2, MITOCHONDRIAL-RELATED"/>
    <property type="match status" value="1"/>
</dbReference>
<dbReference type="InterPro" id="IPR036873">
    <property type="entry name" value="Rhodanese-like_dom_sf"/>
</dbReference>
<dbReference type="OrthoDB" id="566238at2759"/>
<dbReference type="GO" id="GO:0004792">
    <property type="term" value="F:thiosulfate-cyanide sulfurtransferase activity"/>
    <property type="evidence" value="ECO:0007669"/>
    <property type="project" value="TreeGrafter"/>
</dbReference>
<protein>
    <recommendedName>
        <fullName evidence="1">Rhodanese domain-containing protein</fullName>
    </recommendedName>
</protein>
<evidence type="ECO:0000313" key="3">
    <source>
        <dbReference type="Proteomes" id="UP000245383"/>
    </source>
</evidence>